<proteinExistence type="predicted"/>
<protein>
    <submittedName>
        <fullName evidence="2">Predicted protein</fullName>
    </submittedName>
</protein>
<dbReference type="Proteomes" id="UP000001194">
    <property type="component" value="Unassembled WGS sequence"/>
</dbReference>
<dbReference type="RefSeq" id="XP_001882147.1">
    <property type="nucleotide sequence ID" value="XM_001882112.1"/>
</dbReference>
<dbReference type="InParanoid" id="B0DE75"/>
<keyword evidence="1" id="KW-1133">Transmembrane helix</keyword>
<dbReference type="EMBL" id="DS547105">
    <property type="protein sequence ID" value="EDR07216.1"/>
    <property type="molecule type" value="Genomic_DNA"/>
</dbReference>
<dbReference type="AlphaFoldDB" id="B0DE75"/>
<reference evidence="2 3" key="1">
    <citation type="journal article" date="2008" name="Nature">
        <title>The genome of Laccaria bicolor provides insights into mycorrhizal symbiosis.</title>
        <authorList>
            <person name="Martin F."/>
            <person name="Aerts A."/>
            <person name="Ahren D."/>
            <person name="Brun A."/>
            <person name="Danchin E.G.J."/>
            <person name="Duchaussoy F."/>
            <person name="Gibon J."/>
            <person name="Kohler A."/>
            <person name="Lindquist E."/>
            <person name="Pereda V."/>
            <person name="Salamov A."/>
            <person name="Shapiro H.J."/>
            <person name="Wuyts J."/>
            <person name="Blaudez D."/>
            <person name="Buee M."/>
            <person name="Brokstein P."/>
            <person name="Canbaeck B."/>
            <person name="Cohen D."/>
            <person name="Courty P.E."/>
            <person name="Coutinho P.M."/>
            <person name="Delaruelle C."/>
            <person name="Detter J.C."/>
            <person name="Deveau A."/>
            <person name="DiFazio S."/>
            <person name="Duplessis S."/>
            <person name="Fraissinet-Tachet L."/>
            <person name="Lucic E."/>
            <person name="Frey-Klett P."/>
            <person name="Fourrey C."/>
            <person name="Feussner I."/>
            <person name="Gay G."/>
            <person name="Grimwood J."/>
            <person name="Hoegger P.J."/>
            <person name="Jain P."/>
            <person name="Kilaru S."/>
            <person name="Labbe J."/>
            <person name="Lin Y.C."/>
            <person name="Legue V."/>
            <person name="Le Tacon F."/>
            <person name="Marmeisse R."/>
            <person name="Melayah D."/>
            <person name="Montanini B."/>
            <person name="Muratet M."/>
            <person name="Nehls U."/>
            <person name="Niculita-Hirzel H."/>
            <person name="Oudot-Le Secq M.P."/>
            <person name="Peter M."/>
            <person name="Quesneville H."/>
            <person name="Rajashekar B."/>
            <person name="Reich M."/>
            <person name="Rouhier N."/>
            <person name="Schmutz J."/>
            <person name="Yin T."/>
            <person name="Chalot M."/>
            <person name="Henrissat B."/>
            <person name="Kuees U."/>
            <person name="Lucas S."/>
            <person name="Van de Peer Y."/>
            <person name="Podila G.K."/>
            <person name="Polle A."/>
            <person name="Pukkila P.J."/>
            <person name="Richardson P.M."/>
            <person name="Rouze P."/>
            <person name="Sanders I.R."/>
            <person name="Stajich J.E."/>
            <person name="Tunlid A."/>
            <person name="Tuskan G."/>
            <person name="Grigoriev I.V."/>
        </authorList>
    </citation>
    <scope>NUCLEOTIDE SEQUENCE [LARGE SCALE GENOMIC DNA]</scope>
    <source>
        <strain evidence="3">S238N-H82 / ATCC MYA-4686</strain>
    </source>
</reference>
<keyword evidence="1" id="KW-0812">Transmembrane</keyword>
<evidence type="ECO:0000313" key="3">
    <source>
        <dbReference type="Proteomes" id="UP000001194"/>
    </source>
</evidence>
<evidence type="ECO:0000256" key="1">
    <source>
        <dbReference type="SAM" id="Phobius"/>
    </source>
</evidence>
<accession>B0DE75</accession>
<feature type="transmembrane region" description="Helical" evidence="1">
    <location>
        <begin position="91"/>
        <end position="109"/>
    </location>
</feature>
<sequence>MAQILNTTWLVSASYVQETAGSWDKRTPLAGSRFCDAGLATQSQRQRNSHWVAWYMGLKLRFWCGFRWVGGGNDAARRSPSWHLTQYTKHLSRILIPLIMAVAVYIYTISNWGNPKILGRLVWSMLVEVLFNVGMISVSTDRTDRPVGGWVFGTGFHGVPRSKVNLYYGTFQSSSSDSLRSFLAMRIWRSQVVVGFTHSWGICVITAMRGAQHFWRATGVRERANVA</sequence>
<organism evidence="3">
    <name type="scientific">Laccaria bicolor (strain S238N-H82 / ATCC MYA-4686)</name>
    <name type="common">Bicoloured deceiver</name>
    <name type="synonym">Laccaria laccata var. bicolor</name>
    <dbReference type="NCBI Taxonomy" id="486041"/>
    <lineage>
        <taxon>Eukaryota</taxon>
        <taxon>Fungi</taxon>
        <taxon>Dikarya</taxon>
        <taxon>Basidiomycota</taxon>
        <taxon>Agaricomycotina</taxon>
        <taxon>Agaricomycetes</taxon>
        <taxon>Agaricomycetidae</taxon>
        <taxon>Agaricales</taxon>
        <taxon>Agaricineae</taxon>
        <taxon>Hydnangiaceae</taxon>
        <taxon>Laccaria</taxon>
    </lineage>
</organism>
<dbReference type="HOGENOM" id="CLU_1219867_0_0_1"/>
<feature type="transmembrane region" description="Helical" evidence="1">
    <location>
        <begin position="121"/>
        <end position="138"/>
    </location>
</feature>
<gene>
    <name evidence="2" type="ORF">LACBIDRAFT_328021</name>
</gene>
<keyword evidence="1" id="KW-0472">Membrane</keyword>
<dbReference type="KEGG" id="lbc:LACBIDRAFT_328021"/>
<name>B0DE75_LACBS</name>
<keyword evidence="3" id="KW-1185">Reference proteome</keyword>
<evidence type="ECO:0000313" key="2">
    <source>
        <dbReference type="EMBL" id="EDR07216.1"/>
    </source>
</evidence>
<dbReference type="GeneID" id="6077825"/>